<name>A0A6N1VES6_9HYPH</name>
<dbReference type="GO" id="GO:0046872">
    <property type="term" value="F:metal ion binding"/>
    <property type="evidence" value="ECO:0007669"/>
    <property type="project" value="UniProtKB-KW"/>
</dbReference>
<dbReference type="SUPFAM" id="SSF46626">
    <property type="entry name" value="Cytochrome c"/>
    <property type="match status" value="1"/>
</dbReference>
<evidence type="ECO:0000256" key="8">
    <source>
        <dbReference type="ARBA" id="ARBA00022989"/>
    </source>
</evidence>
<keyword evidence="7" id="KW-0249">Electron transport</keyword>
<evidence type="ECO:0000256" key="2">
    <source>
        <dbReference type="ARBA" id="ARBA00022448"/>
    </source>
</evidence>
<dbReference type="RefSeq" id="WP_175277348.1">
    <property type="nucleotide sequence ID" value="NZ_CP054836.1"/>
</dbReference>
<evidence type="ECO:0000313" key="16">
    <source>
        <dbReference type="Proteomes" id="UP000509367"/>
    </source>
</evidence>
<dbReference type="PANTHER" id="PTHR11961">
    <property type="entry name" value="CYTOCHROME C"/>
    <property type="match status" value="1"/>
</dbReference>
<dbReference type="InterPro" id="IPR036909">
    <property type="entry name" value="Cyt_c-like_dom_sf"/>
</dbReference>
<protein>
    <submittedName>
        <fullName evidence="15">Cytochrome c family protein</fullName>
    </submittedName>
</protein>
<dbReference type="Proteomes" id="UP000509367">
    <property type="component" value="Chromosome"/>
</dbReference>
<evidence type="ECO:0000256" key="7">
    <source>
        <dbReference type="ARBA" id="ARBA00022982"/>
    </source>
</evidence>
<feature type="compositionally biased region" description="Low complexity" evidence="12">
    <location>
        <begin position="185"/>
        <end position="199"/>
    </location>
</feature>
<keyword evidence="16" id="KW-1185">Reference proteome</keyword>
<dbReference type="AlphaFoldDB" id="A0A6N1VES6"/>
<gene>
    <name evidence="15" type="ORF">HTY61_13810</name>
</gene>
<dbReference type="FunFam" id="1.10.760.10:FF:000026">
    <property type="entry name" value="Cytochrome C, membrane-bound"/>
    <property type="match status" value="1"/>
</dbReference>
<keyword evidence="6 11" id="KW-0479">Metal-binding</keyword>
<dbReference type="InterPro" id="IPR009056">
    <property type="entry name" value="Cyt_c-like_dom"/>
</dbReference>
<dbReference type="GO" id="GO:0005886">
    <property type="term" value="C:plasma membrane"/>
    <property type="evidence" value="ECO:0007669"/>
    <property type="project" value="UniProtKB-SubCell"/>
</dbReference>
<evidence type="ECO:0000256" key="5">
    <source>
        <dbReference type="ARBA" id="ARBA00022692"/>
    </source>
</evidence>
<evidence type="ECO:0000313" key="15">
    <source>
        <dbReference type="EMBL" id="QKV19456.1"/>
    </source>
</evidence>
<keyword evidence="5 13" id="KW-0812">Transmembrane</keyword>
<dbReference type="PROSITE" id="PS51007">
    <property type="entry name" value="CYTC"/>
    <property type="match status" value="1"/>
</dbReference>
<organism evidence="15 16">
    <name type="scientific">Oricola thermophila</name>
    <dbReference type="NCBI Taxonomy" id="2742145"/>
    <lineage>
        <taxon>Bacteria</taxon>
        <taxon>Pseudomonadati</taxon>
        <taxon>Pseudomonadota</taxon>
        <taxon>Alphaproteobacteria</taxon>
        <taxon>Hyphomicrobiales</taxon>
        <taxon>Ahrensiaceae</taxon>
        <taxon>Oricola</taxon>
    </lineage>
</organism>
<keyword evidence="3" id="KW-1003">Cell membrane</keyword>
<proteinExistence type="predicted"/>
<evidence type="ECO:0000256" key="1">
    <source>
        <dbReference type="ARBA" id="ARBA00004162"/>
    </source>
</evidence>
<feature type="transmembrane region" description="Helical" evidence="13">
    <location>
        <begin position="6"/>
        <end position="26"/>
    </location>
</feature>
<evidence type="ECO:0000256" key="9">
    <source>
        <dbReference type="ARBA" id="ARBA00023004"/>
    </source>
</evidence>
<feature type="region of interest" description="Disordered" evidence="12">
    <location>
        <begin position="178"/>
        <end position="199"/>
    </location>
</feature>
<dbReference type="GO" id="GO:0009055">
    <property type="term" value="F:electron transfer activity"/>
    <property type="evidence" value="ECO:0007669"/>
    <property type="project" value="InterPro"/>
</dbReference>
<keyword evidence="2" id="KW-0813">Transport</keyword>
<evidence type="ECO:0000256" key="13">
    <source>
        <dbReference type="SAM" id="Phobius"/>
    </source>
</evidence>
<keyword evidence="9 11" id="KW-0408">Iron</keyword>
<evidence type="ECO:0000259" key="14">
    <source>
        <dbReference type="PROSITE" id="PS51007"/>
    </source>
</evidence>
<evidence type="ECO:0000256" key="11">
    <source>
        <dbReference type="PROSITE-ProRule" id="PRU00433"/>
    </source>
</evidence>
<evidence type="ECO:0000256" key="12">
    <source>
        <dbReference type="SAM" id="MobiDB-lite"/>
    </source>
</evidence>
<feature type="domain" description="Cytochrome c" evidence="14">
    <location>
        <begin position="71"/>
        <end position="174"/>
    </location>
</feature>
<evidence type="ECO:0000256" key="10">
    <source>
        <dbReference type="ARBA" id="ARBA00023136"/>
    </source>
</evidence>
<dbReference type="KEGG" id="orm:HTY61_13810"/>
<evidence type="ECO:0000256" key="6">
    <source>
        <dbReference type="ARBA" id="ARBA00022723"/>
    </source>
</evidence>
<evidence type="ECO:0000256" key="4">
    <source>
        <dbReference type="ARBA" id="ARBA00022617"/>
    </source>
</evidence>
<reference evidence="15 16" key="1">
    <citation type="submission" date="2020-06" db="EMBL/GenBank/DDBJ databases">
        <title>Oricola thermophila sp. nov. isolated from a tidal sediments.</title>
        <authorList>
            <person name="Kwon K.K."/>
            <person name="Yang S.-H."/>
            <person name="Park M.-J."/>
        </authorList>
    </citation>
    <scope>NUCLEOTIDE SEQUENCE [LARGE SCALE GENOMIC DNA]</scope>
    <source>
        <strain evidence="15 16">MEBiC13590</strain>
    </source>
</reference>
<accession>A0A6N1VES6</accession>
<comment type="subcellular location">
    <subcellularLocation>
        <location evidence="1">Cell membrane</location>
        <topology evidence="1">Single-pass membrane protein</topology>
    </subcellularLocation>
</comment>
<keyword evidence="10 13" id="KW-0472">Membrane</keyword>
<keyword evidence="4 11" id="KW-0349">Heme</keyword>
<dbReference type="Gene3D" id="1.10.760.10">
    <property type="entry name" value="Cytochrome c-like domain"/>
    <property type="match status" value="1"/>
</dbReference>
<dbReference type="PRINTS" id="PR00604">
    <property type="entry name" value="CYTCHRMECIAB"/>
</dbReference>
<sequence length="199" mass="20669">MSSSNLNTYAGTLLGGVFIMMTVGILGEAIFHTETPEQAGFAIVVDESAGSDTGVAEAPEVELIAPLLASADVDKGASVFKKCQACHTTEEGGANKVGPNLWDIVNRPVAAHEGFKYSGAMTEFAANGAVWDYEHLNEFIKKPKNLVPGTAMGFAGLSKIDDRANLIAYLRTMSANPAPLPDPNAAPADEAASAEGAAE</sequence>
<evidence type="ECO:0000256" key="3">
    <source>
        <dbReference type="ARBA" id="ARBA00022475"/>
    </source>
</evidence>
<keyword evidence="8 13" id="KW-1133">Transmembrane helix</keyword>
<dbReference type="Pfam" id="PF00034">
    <property type="entry name" value="Cytochrom_C"/>
    <property type="match status" value="1"/>
</dbReference>
<dbReference type="InterPro" id="IPR002327">
    <property type="entry name" value="Cyt_c_1A/1B"/>
</dbReference>
<dbReference type="EMBL" id="CP054836">
    <property type="protein sequence ID" value="QKV19456.1"/>
    <property type="molecule type" value="Genomic_DNA"/>
</dbReference>
<dbReference type="GO" id="GO:0020037">
    <property type="term" value="F:heme binding"/>
    <property type="evidence" value="ECO:0007669"/>
    <property type="project" value="InterPro"/>
</dbReference>